<evidence type="ECO:0000256" key="1">
    <source>
        <dbReference type="ARBA" id="ARBA00010562"/>
    </source>
</evidence>
<dbReference type="OrthoDB" id="1666683at2"/>
<evidence type="ECO:0000313" key="3">
    <source>
        <dbReference type="EMBL" id="CBW76589.1"/>
    </source>
</evidence>
<dbReference type="PANTHER" id="PTHR38781">
    <property type="entry name" value="ANTITOXIN DINJ-RELATED"/>
    <property type="match status" value="1"/>
</dbReference>
<comment type="similarity">
    <text evidence="1">Belongs to the RelB/DinJ antitoxin family.</text>
</comment>
<dbReference type="KEGG" id="brh:RBRH_00507"/>
<geneLocation type="plasmid" evidence="3 4">
    <name>pBRH01</name>
</geneLocation>
<dbReference type="AlphaFoldDB" id="E5AU15"/>
<dbReference type="InterPro" id="IPR013321">
    <property type="entry name" value="Arc_rbn_hlx_hlx"/>
</dbReference>
<reference evidence="3 4" key="1">
    <citation type="journal article" date="2011" name="J. Bacteriol.">
        <title>Complete genome sequence of Burkholderia rhizoxinica, an endosymbiont of Rhizopus microsporus.</title>
        <authorList>
            <person name="Lackner G."/>
            <person name="Moebius N."/>
            <person name="Partida-Martinez L."/>
            <person name="Hertweck C."/>
        </authorList>
    </citation>
    <scope>NUCLEOTIDE SEQUENCE [LARGE SCALE GENOMIC DNA]</scope>
    <source>
        <strain evidence="4">DSM 19002 / CIP 109453 / HKI 454</strain>
        <plasmid evidence="3 4">pBRH01</plasmid>
    </source>
</reference>
<dbReference type="InterPro" id="IPR007337">
    <property type="entry name" value="RelB/DinJ"/>
</dbReference>
<dbReference type="Pfam" id="PF04221">
    <property type="entry name" value="RelB"/>
    <property type="match status" value="1"/>
</dbReference>
<sequence>MAATTMVHIRIDEALKAQAAQTLASMGLTVSDAIRVFLTRVVADKVLPFATEAPNAASCAALVRRGHLACDDREAAPLFLGAPFPRPRSTQECWSETRCL</sequence>
<evidence type="ECO:0000256" key="2">
    <source>
        <dbReference type="ARBA" id="ARBA00022649"/>
    </source>
</evidence>
<protein>
    <submittedName>
        <fullName evidence="3">DNA-damage-inducible protein J</fullName>
    </submittedName>
</protein>
<dbReference type="GO" id="GO:0006355">
    <property type="term" value="P:regulation of DNA-templated transcription"/>
    <property type="evidence" value="ECO:0007669"/>
    <property type="project" value="InterPro"/>
</dbReference>
<dbReference type="Proteomes" id="UP000007437">
    <property type="component" value="Plasmid pBRH01"/>
</dbReference>
<accession>E5AU15</accession>
<gene>
    <name evidence="3" type="ordered locus">RBRH_00507</name>
</gene>
<dbReference type="EMBL" id="FR687360">
    <property type="protein sequence ID" value="CBW76589.1"/>
    <property type="molecule type" value="Genomic_DNA"/>
</dbReference>
<dbReference type="HOGENOM" id="CLU_2300546_0_0_4"/>
<dbReference type="eggNOG" id="COG3077">
    <property type="taxonomic scope" value="Bacteria"/>
</dbReference>
<name>E5AU15_MYCRK</name>
<dbReference type="GO" id="GO:0006351">
    <property type="term" value="P:DNA-templated transcription"/>
    <property type="evidence" value="ECO:0007669"/>
    <property type="project" value="TreeGrafter"/>
</dbReference>
<dbReference type="RefSeq" id="WP_013428450.1">
    <property type="nucleotide sequence ID" value="NC_014718.1"/>
</dbReference>
<evidence type="ECO:0000313" key="4">
    <source>
        <dbReference type="Proteomes" id="UP000007437"/>
    </source>
</evidence>
<organism evidence="3 4">
    <name type="scientific">Mycetohabitans rhizoxinica (strain DSM 19002 / CIP 109453 / HKI 454)</name>
    <name type="common">Paraburkholderia rhizoxinica</name>
    <dbReference type="NCBI Taxonomy" id="882378"/>
    <lineage>
        <taxon>Bacteria</taxon>
        <taxon>Pseudomonadati</taxon>
        <taxon>Pseudomonadota</taxon>
        <taxon>Betaproteobacteria</taxon>
        <taxon>Burkholderiales</taxon>
        <taxon>Burkholderiaceae</taxon>
        <taxon>Mycetohabitans</taxon>
    </lineage>
</organism>
<keyword evidence="2" id="KW-1277">Toxin-antitoxin system</keyword>
<dbReference type="NCBIfam" id="TIGR02384">
    <property type="entry name" value="RelB_DinJ"/>
    <property type="match status" value="1"/>
</dbReference>
<dbReference type="Gene3D" id="1.10.1220.10">
    <property type="entry name" value="Met repressor-like"/>
    <property type="match status" value="1"/>
</dbReference>
<dbReference type="PANTHER" id="PTHR38781:SF1">
    <property type="entry name" value="ANTITOXIN DINJ-RELATED"/>
    <property type="match status" value="1"/>
</dbReference>
<proteinExistence type="inferred from homology"/>
<keyword evidence="3" id="KW-0614">Plasmid</keyword>